<sequence>MSLYLILQVALTLGLLVLIGFLIHVLIQLRRTLTTLDGMLQNVDSELPTILLKLQSALDGVNSEIDRVEEIVTSFQNVRTKVENTTNLVQRAFVSPAAKASGVLSGAKVILAGLLRRRK</sequence>
<evidence type="ECO:0008006" key="3">
    <source>
        <dbReference type="Google" id="ProtNLM"/>
    </source>
</evidence>
<dbReference type="AlphaFoldDB" id="A0A0F9ADQ8"/>
<evidence type="ECO:0000256" key="1">
    <source>
        <dbReference type="SAM" id="Phobius"/>
    </source>
</evidence>
<keyword evidence="1" id="KW-0812">Transmembrane</keyword>
<evidence type="ECO:0000313" key="2">
    <source>
        <dbReference type="EMBL" id="KKK76624.1"/>
    </source>
</evidence>
<organism evidence="2">
    <name type="scientific">marine sediment metagenome</name>
    <dbReference type="NCBI Taxonomy" id="412755"/>
    <lineage>
        <taxon>unclassified sequences</taxon>
        <taxon>metagenomes</taxon>
        <taxon>ecological metagenomes</taxon>
    </lineage>
</organism>
<protein>
    <recommendedName>
        <fullName evidence="3">DUF948 domain-containing protein</fullName>
    </recommendedName>
</protein>
<gene>
    <name evidence="2" type="ORF">LCGC14_2861740</name>
</gene>
<reference evidence="2" key="1">
    <citation type="journal article" date="2015" name="Nature">
        <title>Complex archaea that bridge the gap between prokaryotes and eukaryotes.</title>
        <authorList>
            <person name="Spang A."/>
            <person name="Saw J.H."/>
            <person name="Jorgensen S.L."/>
            <person name="Zaremba-Niedzwiedzka K."/>
            <person name="Martijn J."/>
            <person name="Lind A.E."/>
            <person name="van Eijk R."/>
            <person name="Schleper C."/>
            <person name="Guy L."/>
            <person name="Ettema T.J."/>
        </authorList>
    </citation>
    <scope>NUCLEOTIDE SEQUENCE</scope>
</reference>
<name>A0A0F9ADQ8_9ZZZZ</name>
<proteinExistence type="predicted"/>
<comment type="caution">
    <text evidence="2">The sequence shown here is derived from an EMBL/GenBank/DDBJ whole genome shotgun (WGS) entry which is preliminary data.</text>
</comment>
<dbReference type="EMBL" id="LAZR01055325">
    <property type="protein sequence ID" value="KKK76624.1"/>
    <property type="molecule type" value="Genomic_DNA"/>
</dbReference>
<keyword evidence="1" id="KW-1133">Transmembrane helix</keyword>
<feature type="transmembrane region" description="Helical" evidence="1">
    <location>
        <begin position="6"/>
        <end position="27"/>
    </location>
</feature>
<accession>A0A0F9ADQ8</accession>
<keyword evidence="1" id="KW-0472">Membrane</keyword>